<dbReference type="GeneID" id="551860"/>
<dbReference type="SUPFAM" id="SSF56399">
    <property type="entry name" value="ADP-ribosylation"/>
    <property type="match status" value="1"/>
</dbReference>
<evidence type="ECO:0000256" key="6">
    <source>
        <dbReference type="ARBA" id="ARBA00023127"/>
    </source>
</evidence>
<dbReference type="InterPro" id="IPR006671">
    <property type="entry name" value="Cyclin_N"/>
</dbReference>
<feature type="domain" description="PARP catalytic" evidence="12">
    <location>
        <begin position="124"/>
        <end position="330"/>
    </location>
</feature>
<evidence type="ECO:0000256" key="8">
    <source>
        <dbReference type="ARBA" id="ARBA00024347"/>
    </source>
</evidence>
<dbReference type="RefSeq" id="XP_624248.3">
    <property type="nucleotide sequence ID" value="XM_624245.6"/>
</dbReference>
<dbReference type="InterPro" id="IPR012317">
    <property type="entry name" value="Poly(ADP-ribose)pol_cat_dom"/>
</dbReference>
<evidence type="ECO:0000256" key="7">
    <source>
        <dbReference type="ARBA" id="ARBA00023306"/>
    </source>
</evidence>
<dbReference type="EnsemblMetazoa" id="XM_624245">
    <property type="protein sequence ID" value="XP_624248"/>
    <property type="gene ID" value="LOC551860"/>
</dbReference>
<evidence type="ECO:0000256" key="5">
    <source>
        <dbReference type="ARBA" id="ARBA00023027"/>
    </source>
</evidence>
<dbReference type="PANTHER" id="PTHR21328">
    <property type="entry name" value="POLY ADP-RIBOSE POLYMERASE FAMILY, MEMBER PARP"/>
    <property type="match status" value="1"/>
</dbReference>
<dbReference type="GO" id="GO:0016779">
    <property type="term" value="F:nucleotidyltransferase activity"/>
    <property type="evidence" value="ECO:0007669"/>
    <property type="project" value="UniProtKB-KW"/>
</dbReference>
<dbReference type="GO" id="GO:0005634">
    <property type="term" value="C:nucleus"/>
    <property type="evidence" value="ECO:0007669"/>
    <property type="project" value="UniProtKB-ARBA"/>
</dbReference>
<evidence type="ECO:0000313" key="13">
    <source>
        <dbReference type="EnsemblMetazoa" id="XP_624248"/>
    </source>
</evidence>
<dbReference type="SUPFAM" id="SSF47954">
    <property type="entry name" value="Cyclin-like"/>
    <property type="match status" value="2"/>
</dbReference>
<comment type="similarity">
    <text evidence="8">Belongs to the ARTD/PARP family.</text>
</comment>
<dbReference type="Pfam" id="PF18084">
    <property type="entry name" value="ARTD15_N"/>
    <property type="match status" value="1"/>
</dbReference>
<evidence type="ECO:0000259" key="12">
    <source>
        <dbReference type="PROSITE" id="PS51059"/>
    </source>
</evidence>
<dbReference type="FunFam" id="1.10.472.10:FF:000001">
    <property type="entry name" value="G2/mitotic-specific cyclin"/>
    <property type="match status" value="1"/>
</dbReference>
<dbReference type="InterPro" id="IPR036915">
    <property type="entry name" value="Cyclin-like_sf"/>
</dbReference>
<dbReference type="KEGG" id="ame:551860"/>
<dbReference type="SMART" id="SM00385">
    <property type="entry name" value="CYCLIN"/>
    <property type="match status" value="2"/>
</dbReference>
<dbReference type="InterPro" id="IPR051838">
    <property type="entry name" value="ARTD_PARP"/>
</dbReference>
<reference evidence="15" key="2">
    <citation type="submission" date="2025-04" db="UniProtKB">
        <authorList>
            <consortium name="RefSeq"/>
        </authorList>
    </citation>
    <scope>IDENTIFICATION</scope>
    <source>
        <strain evidence="15">DH4</strain>
        <tissue evidence="15">Whole body</tissue>
    </source>
</reference>
<keyword evidence="7" id="KW-0131">Cell cycle</keyword>
<keyword evidence="6 9" id="KW-0195">Cyclin</keyword>
<dbReference type="OrthoDB" id="5590282at2759"/>
<dbReference type="Pfam" id="PF00134">
    <property type="entry name" value="Cyclin_N"/>
    <property type="match status" value="1"/>
</dbReference>
<reference evidence="13" key="1">
    <citation type="submission" date="2021-01" db="UniProtKB">
        <authorList>
            <consortium name="EnsemblMetazoa"/>
        </authorList>
    </citation>
    <scope>IDENTIFICATION</scope>
    <source>
        <strain evidence="13">DH4</strain>
    </source>
</reference>
<evidence type="ECO:0000256" key="3">
    <source>
        <dbReference type="ARBA" id="ARBA00022679"/>
    </source>
</evidence>
<dbReference type="GO" id="GO:0051301">
    <property type="term" value="P:cell division"/>
    <property type="evidence" value="ECO:0007669"/>
    <property type="project" value="UniProtKB-KW"/>
</dbReference>
<dbReference type="Pfam" id="PF02984">
    <property type="entry name" value="Cyclin_C"/>
    <property type="match status" value="1"/>
</dbReference>
<feature type="region of interest" description="Disordered" evidence="11">
    <location>
        <begin position="1"/>
        <end position="29"/>
    </location>
</feature>
<evidence type="ECO:0000256" key="10">
    <source>
        <dbReference type="RuleBase" id="RU362114"/>
    </source>
</evidence>
<keyword evidence="1" id="KW-0132">Cell division</keyword>
<dbReference type="InterPro" id="IPR041400">
    <property type="entry name" value="PARP16_N"/>
</dbReference>
<sequence length="745" mass="85077">MDNVNKKQNIHNDKEKEKENERKNLDQGISKESDLDVLYTTRLDSTSQEDVEKKIQCLKHLLEKDLRAADLKWSLFVAACNTYRYDTCLKPFPSMYIKNECKDIEALRRAIEIIPPLAVIFKALSEQDVYERYGTAIDLLHWVLVRLRDPYIKSIKKESYDSILRKVPSEMSVVAPNLIFQVTSTKQSTSEDRWKTIAEGHSTFYAYHGSRLENFHSIVHYGLQQSMCKKSLFGKGIYLSSELGVSLPYSPVGYGWGGSVLGSEMSCIALCELINHADVKIGDSENNARNLVTDSTGGRVPNKYYLVTNSELIRVRYLLIYSQQIHATRCTDNKGLLAWFKQHKLLTFNIVNQENVKNLKSSVTTIPGKTKRAALGEIGNKVNTLRGVEPIDRTSLLTKDSKKITVSKQIIKTSEKGIEKLPIQIVKPVKKITVSYENNVVSLPPKEVQSFSSDLLAVEDIDEEDKGNPSLVSIYSNDIYGYLRTLENMFPISKGYLDGQEVTPKMRSVLIDWLVEVHQQFHLMQETLYLTVATIDRFLQAFRSIDRKRLQLVGVTAMFIASKYEEMYSPDVNDFVYITDNAYSRIEILQMEMLIVKTLDYSFGRPLPLHFLRRYSKAGKALPIHHTMAKYFLEQSLVHYEMCHYPPSLIAAAAIYLAFLIIDNNDEDEHKIVWTNTLAHYSTYSKDDVFPVVRETASIIVNADKIKYQAVRKKYAQSKCMKISTRPELKSATIFAISTADNKAI</sequence>
<feature type="compositionally biased region" description="Basic and acidic residues" evidence="11">
    <location>
        <begin position="10"/>
        <end position="29"/>
    </location>
</feature>
<gene>
    <name evidence="15" type="primary">LOC551860</name>
</gene>
<name>A0A7M7RCH3_APIME</name>
<dbReference type="Pfam" id="PF00644">
    <property type="entry name" value="PARP"/>
    <property type="match status" value="1"/>
</dbReference>
<keyword evidence="5 10" id="KW-0520">NAD</keyword>
<evidence type="ECO:0000256" key="11">
    <source>
        <dbReference type="SAM" id="MobiDB-lite"/>
    </source>
</evidence>
<evidence type="ECO:0000313" key="14">
    <source>
        <dbReference type="Proteomes" id="UP000005203"/>
    </source>
</evidence>
<keyword evidence="14" id="KW-1185">Reference proteome</keyword>
<keyword evidence="2 10" id="KW-0328">Glycosyltransferase</keyword>
<dbReference type="InterPro" id="IPR013763">
    <property type="entry name" value="Cyclin-like_dom"/>
</dbReference>
<evidence type="ECO:0000256" key="1">
    <source>
        <dbReference type="ARBA" id="ARBA00022618"/>
    </source>
</evidence>
<keyword evidence="3 10" id="KW-0808">Transferase</keyword>
<dbReference type="PROSITE" id="PS51059">
    <property type="entry name" value="PARP_CATALYTIC"/>
    <property type="match status" value="1"/>
</dbReference>
<evidence type="ECO:0000313" key="15">
    <source>
        <dbReference type="RefSeq" id="XP_624248.3"/>
    </source>
</evidence>
<dbReference type="SMART" id="SM01332">
    <property type="entry name" value="Cyclin_C"/>
    <property type="match status" value="1"/>
</dbReference>
<dbReference type="InterPro" id="IPR004367">
    <property type="entry name" value="Cyclin_C-dom"/>
</dbReference>
<evidence type="ECO:0000256" key="2">
    <source>
        <dbReference type="ARBA" id="ARBA00022676"/>
    </source>
</evidence>
<dbReference type="Gene3D" id="1.10.472.10">
    <property type="entry name" value="Cyclin-like"/>
    <property type="match status" value="2"/>
</dbReference>
<evidence type="ECO:0000256" key="4">
    <source>
        <dbReference type="ARBA" id="ARBA00022695"/>
    </source>
</evidence>
<dbReference type="Gene3D" id="3.90.228.10">
    <property type="match status" value="1"/>
</dbReference>
<dbReference type="Proteomes" id="UP000005203">
    <property type="component" value="Linkage group LG8"/>
</dbReference>
<dbReference type="EC" id="2.4.2.-" evidence="10"/>
<dbReference type="GO" id="GO:0003950">
    <property type="term" value="F:NAD+ poly-ADP-ribosyltransferase activity"/>
    <property type="evidence" value="ECO:0007669"/>
    <property type="project" value="UniProtKB-UniRule"/>
</dbReference>
<proteinExistence type="inferred from homology"/>
<keyword evidence="4" id="KW-0548">Nucleotidyltransferase</keyword>
<accession>A0A8B9B707</accession>
<evidence type="ECO:0000256" key="9">
    <source>
        <dbReference type="RuleBase" id="RU000383"/>
    </source>
</evidence>
<dbReference type="AlphaFoldDB" id="A0A7M7RCH3"/>
<organism evidence="13">
    <name type="scientific">Apis mellifera</name>
    <name type="common">Honeybee</name>
    <dbReference type="NCBI Taxonomy" id="7460"/>
    <lineage>
        <taxon>Eukaryota</taxon>
        <taxon>Metazoa</taxon>
        <taxon>Ecdysozoa</taxon>
        <taxon>Arthropoda</taxon>
        <taxon>Hexapoda</taxon>
        <taxon>Insecta</taxon>
        <taxon>Pterygota</taxon>
        <taxon>Neoptera</taxon>
        <taxon>Endopterygota</taxon>
        <taxon>Hymenoptera</taxon>
        <taxon>Apocrita</taxon>
        <taxon>Aculeata</taxon>
        <taxon>Apoidea</taxon>
        <taxon>Anthophila</taxon>
        <taxon>Apidae</taxon>
        <taxon>Apis</taxon>
    </lineage>
</organism>
<protein>
    <recommendedName>
        <fullName evidence="10">Poly [ADP-ribose] polymerase</fullName>
        <shortName evidence="10">PARP</shortName>
        <ecNumber evidence="10">2.4.2.-</ecNumber>
    </recommendedName>
</protein>
<dbReference type="CDD" id="cd20507">
    <property type="entry name" value="CYCLIN_CCNB1-like_rpt1"/>
    <property type="match status" value="1"/>
</dbReference>
<accession>A0A7M7RCH3</accession>
<comment type="similarity">
    <text evidence="9">Belongs to the cyclin family.</text>
</comment>